<name>A0A9P6QHF3_9FUNG</name>
<evidence type="ECO:0000313" key="7">
    <source>
        <dbReference type="Proteomes" id="UP000807716"/>
    </source>
</evidence>
<organism evidence="6 7">
    <name type="scientific">Actinomortierella ambigua</name>
    <dbReference type="NCBI Taxonomy" id="1343610"/>
    <lineage>
        <taxon>Eukaryota</taxon>
        <taxon>Fungi</taxon>
        <taxon>Fungi incertae sedis</taxon>
        <taxon>Mucoromycota</taxon>
        <taxon>Mortierellomycotina</taxon>
        <taxon>Mortierellomycetes</taxon>
        <taxon>Mortierellales</taxon>
        <taxon>Mortierellaceae</taxon>
        <taxon>Actinomortierella</taxon>
    </lineage>
</organism>
<evidence type="ECO:0000256" key="2">
    <source>
        <dbReference type="ARBA" id="ARBA00022980"/>
    </source>
</evidence>
<comment type="caution">
    <text evidence="6">The sequence shown here is derived from an EMBL/GenBank/DDBJ whole genome shotgun (WGS) entry which is preliminary data.</text>
</comment>
<keyword evidence="2 4" id="KW-0689">Ribosomal protein</keyword>
<dbReference type="Gene3D" id="3.40.50.10490">
    <property type="entry name" value="Glucose-6-phosphate isomerase like protein, domain 1"/>
    <property type="match status" value="1"/>
</dbReference>
<sequence>MYKDDKKKGAPEAAGDDDLLDALLVGLEDDYTTPTTGSKKSGVAPGTVPEVASATTGSDSTDVAEDMIGEAAAAAAEQKQKQEKKGATQTDSTTPQKQAVPVDIQKRLKAMMPELLSTGAALVPPPASVTNPTSNTLTISQLLAAGLHLGHSTSLWNVASMPFVYGVREGISIINLEHTLTHLRRACTVTKAVARQGGIILFIGTRAGMEYVTIDAAQSCSAYHVSTKWTPGTITNAQEIVGPHTPRLPEARPGDLPKPFRPDLMIVLNPLENQIAIREATKFHIPTIAITDTDIDPRVVSYPIPANDDAVRGVELVAKVLAEAAKEGNALAVEASQERTRQMIGARANRMKSWSAARS</sequence>
<dbReference type="InterPro" id="IPR023591">
    <property type="entry name" value="Ribosomal_uS2_flav_dom_sf"/>
</dbReference>
<dbReference type="PROSITE" id="PS00962">
    <property type="entry name" value="RIBOSOMAL_S2_1"/>
    <property type="match status" value="1"/>
</dbReference>
<evidence type="ECO:0000256" key="4">
    <source>
        <dbReference type="RuleBase" id="RU003631"/>
    </source>
</evidence>
<dbReference type="InterPro" id="IPR001865">
    <property type="entry name" value="Ribosomal_uS2"/>
</dbReference>
<accession>A0A9P6QHF3</accession>
<evidence type="ECO:0000256" key="3">
    <source>
        <dbReference type="ARBA" id="ARBA00023274"/>
    </source>
</evidence>
<dbReference type="InterPro" id="IPR018130">
    <property type="entry name" value="Ribosomal_uS2_CS"/>
</dbReference>
<dbReference type="AlphaFoldDB" id="A0A9P6QHF3"/>
<dbReference type="Proteomes" id="UP000807716">
    <property type="component" value="Unassembled WGS sequence"/>
</dbReference>
<dbReference type="NCBIfam" id="TIGR01011">
    <property type="entry name" value="rpsB_bact"/>
    <property type="match status" value="1"/>
</dbReference>
<dbReference type="Pfam" id="PF00318">
    <property type="entry name" value="Ribosomal_S2"/>
    <property type="match status" value="2"/>
</dbReference>
<evidence type="ECO:0000256" key="1">
    <source>
        <dbReference type="ARBA" id="ARBA00006242"/>
    </source>
</evidence>
<dbReference type="SUPFAM" id="SSF52313">
    <property type="entry name" value="Ribosomal protein S2"/>
    <property type="match status" value="1"/>
</dbReference>
<dbReference type="CDD" id="cd01425">
    <property type="entry name" value="RPS2"/>
    <property type="match status" value="1"/>
</dbReference>
<dbReference type="PANTHER" id="PTHR12534">
    <property type="entry name" value="30S RIBOSOMAL PROTEIN S2 PROKARYOTIC AND ORGANELLAR"/>
    <property type="match status" value="1"/>
</dbReference>
<dbReference type="GO" id="GO:0006412">
    <property type="term" value="P:translation"/>
    <property type="evidence" value="ECO:0007669"/>
    <property type="project" value="InterPro"/>
</dbReference>
<dbReference type="InterPro" id="IPR005706">
    <property type="entry name" value="Ribosomal_uS2_bac/mit/plastid"/>
</dbReference>
<dbReference type="HAMAP" id="MF_00291_B">
    <property type="entry name" value="Ribosomal_uS2_B"/>
    <property type="match status" value="1"/>
</dbReference>
<keyword evidence="7" id="KW-1185">Reference proteome</keyword>
<dbReference type="GO" id="GO:0003735">
    <property type="term" value="F:structural constituent of ribosome"/>
    <property type="evidence" value="ECO:0007669"/>
    <property type="project" value="InterPro"/>
</dbReference>
<keyword evidence="3 4" id="KW-0687">Ribonucleoprotein</keyword>
<dbReference type="PRINTS" id="PR00395">
    <property type="entry name" value="RIBOSOMALS2"/>
</dbReference>
<feature type="region of interest" description="Disordered" evidence="5">
    <location>
        <begin position="30"/>
        <end position="99"/>
    </location>
</feature>
<dbReference type="GO" id="GO:0005763">
    <property type="term" value="C:mitochondrial small ribosomal subunit"/>
    <property type="evidence" value="ECO:0007669"/>
    <property type="project" value="TreeGrafter"/>
</dbReference>
<dbReference type="EMBL" id="JAAAJB010000089">
    <property type="protein sequence ID" value="KAG0266686.1"/>
    <property type="molecule type" value="Genomic_DNA"/>
</dbReference>
<protein>
    <submittedName>
        <fullName evidence="6">37S ribosomal protein, mitochondrial</fullName>
    </submittedName>
</protein>
<gene>
    <name evidence="6" type="primary">MRP4</name>
    <name evidence="6" type="ORF">DFQ27_009540</name>
</gene>
<evidence type="ECO:0000313" key="6">
    <source>
        <dbReference type="EMBL" id="KAG0266686.1"/>
    </source>
</evidence>
<evidence type="ECO:0000256" key="5">
    <source>
        <dbReference type="SAM" id="MobiDB-lite"/>
    </source>
</evidence>
<dbReference type="PANTHER" id="PTHR12534:SF0">
    <property type="entry name" value="SMALL RIBOSOMAL SUBUNIT PROTEIN US2M"/>
    <property type="match status" value="1"/>
</dbReference>
<comment type="similarity">
    <text evidence="1 4">Belongs to the universal ribosomal protein uS2 family.</text>
</comment>
<proteinExistence type="inferred from homology"/>
<feature type="compositionally biased region" description="Polar residues" evidence="5">
    <location>
        <begin position="88"/>
        <end position="97"/>
    </location>
</feature>
<dbReference type="OrthoDB" id="2320368at2759"/>
<dbReference type="PROSITE" id="PS00963">
    <property type="entry name" value="RIBOSOMAL_S2_2"/>
    <property type="match status" value="1"/>
</dbReference>
<reference evidence="6" key="1">
    <citation type="journal article" date="2020" name="Fungal Divers.">
        <title>Resolving the Mortierellaceae phylogeny through synthesis of multi-gene phylogenetics and phylogenomics.</title>
        <authorList>
            <person name="Vandepol N."/>
            <person name="Liber J."/>
            <person name="Desiro A."/>
            <person name="Na H."/>
            <person name="Kennedy M."/>
            <person name="Barry K."/>
            <person name="Grigoriev I.V."/>
            <person name="Miller A.N."/>
            <person name="O'Donnell K."/>
            <person name="Stajich J.E."/>
            <person name="Bonito G."/>
        </authorList>
    </citation>
    <scope>NUCLEOTIDE SEQUENCE</scope>
    <source>
        <strain evidence="6">BC1065</strain>
    </source>
</reference>